<sequence length="114" mass="13333">MLESMCNLPLWSKMALNIFGVSTLLTYLLVQIFLSKCFYYVIIANCKYFRSRETLDPIIQYNLEFLASQRPGLIIIIGQISLELLKGRPAYWANFALRKTMHHHGLPYFLKEKV</sequence>
<dbReference type="Proteomes" id="UP000785679">
    <property type="component" value="Unassembled WGS sequence"/>
</dbReference>
<keyword evidence="1" id="KW-0472">Membrane</keyword>
<keyword evidence="1" id="KW-1133">Transmembrane helix</keyword>
<keyword evidence="3" id="KW-1185">Reference proteome</keyword>
<evidence type="ECO:0000313" key="3">
    <source>
        <dbReference type="Proteomes" id="UP000785679"/>
    </source>
</evidence>
<organism evidence="2 3">
    <name type="scientific">Halteria grandinella</name>
    <dbReference type="NCBI Taxonomy" id="5974"/>
    <lineage>
        <taxon>Eukaryota</taxon>
        <taxon>Sar</taxon>
        <taxon>Alveolata</taxon>
        <taxon>Ciliophora</taxon>
        <taxon>Intramacronucleata</taxon>
        <taxon>Spirotrichea</taxon>
        <taxon>Stichotrichia</taxon>
        <taxon>Sporadotrichida</taxon>
        <taxon>Halteriidae</taxon>
        <taxon>Halteria</taxon>
    </lineage>
</organism>
<reference evidence="2" key="1">
    <citation type="submission" date="2019-06" db="EMBL/GenBank/DDBJ databases">
        <authorList>
            <person name="Zheng W."/>
        </authorList>
    </citation>
    <scope>NUCLEOTIDE SEQUENCE</scope>
    <source>
        <strain evidence="2">QDHG01</strain>
    </source>
</reference>
<protein>
    <submittedName>
        <fullName evidence="2">Uncharacterized protein</fullName>
    </submittedName>
</protein>
<evidence type="ECO:0000313" key="2">
    <source>
        <dbReference type="EMBL" id="TNV82189.1"/>
    </source>
</evidence>
<feature type="transmembrane region" description="Helical" evidence="1">
    <location>
        <begin position="18"/>
        <end position="42"/>
    </location>
</feature>
<evidence type="ECO:0000256" key="1">
    <source>
        <dbReference type="SAM" id="Phobius"/>
    </source>
</evidence>
<accession>A0A8J8T4R2</accession>
<gene>
    <name evidence="2" type="ORF">FGO68_gene12334</name>
</gene>
<dbReference type="AlphaFoldDB" id="A0A8J8T4R2"/>
<keyword evidence="1" id="KW-0812">Transmembrane</keyword>
<name>A0A8J8T4R2_HALGN</name>
<comment type="caution">
    <text evidence="2">The sequence shown here is derived from an EMBL/GenBank/DDBJ whole genome shotgun (WGS) entry which is preliminary data.</text>
</comment>
<proteinExistence type="predicted"/>
<dbReference type="EMBL" id="RRYP01005263">
    <property type="protein sequence ID" value="TNV82189.1"/>
    <property type="molecule type" value="Genomic_DNA"/>
</dbReference>